<dbReference type="GO" id="GO:0009307">
    <property type="term" value="P:DNA restriction-modification system"/>
    <property type="evidence" value="ECO:0007669"/>
    <property type="project" value="UniProtKB-KW"/>
</dbReference>
<dbReference type="InterPro" id="IPR011639">
    <property type="entry name" value="MethylTrfase_TaqI-like_dom"/>
</dbReference>
<keyword evidence="3" id="KW-0808">Transferase</keyword>
<evidence type="ECO:0000256" key="2">
    <source>
        <dbReference type="ARBA" id="ARBA00022603"/>
    </source>
</evidence>
<dbReference type="Pfam" id="PF02384">
    <property type="entry name" value="N6_Mtase"/>
    <property type="match status" value="1"/>
</dbReference>
<dbReference type="Proteomes" id="UP000192569">
    <property type="component" value="Chromosome I"/>
</dbReference>
<dbReference type="Gene3D" id="3.40.50.150">
    <property type="entry name" value="Vaccinia Virus protein VP39"/>
    <property type="match status" value="1"/>
</dbReference>
<gene>
    <name evidence="9" type="ORF">SAMN00808754_1601</name>
</gene>
<dbReference type="EC" id="2.1.1.72" evidence="1"/>
<dbReference type="InterPro" id="IPR003356">
    <property type="entry name" value="DNA_methylase_A-5"/>
</dbReference>
<evidence type="ECO:0000313" key="9">
    <source>
        <dbReference type="EMBL" id="SMB96704.1"/>
    </source>
</evidence>
<dbReference type="PANTHER" id="PTHR33841">
    <property type="entry name" value="DNA METHYLTRANSFERASE YEEA-RELATED"/>
    <property type="match status" value="1"/>
</dbReference>
<dbReference type="STRING" id="698762.SAMN00808754_1601"/>
<keyword evidence="5" id="KW-0680">Restriction system</keyword>
<dbReference type="EMBL" id="LT838272">
    <property type="protein sequence ID" value="SMB96704.1"/>
    <property type="molecule type" value="Genomic_DNA"/>
</dbReference>
<evidence type="ECO:0000256" key="1">
    <source>
        <dbReference type="ARBA" id="ARBA00011900"/>
    </source>
</evidence>
<proteinExistence type="predicted"/>
<comment type="catalytic activity">
    <reaction evidence="6">
        <text>a 2'-deoxyadenosine in DNA + S-adenosyl-L-methionine = an N(6)-methyl-2'-deoxyadenosine in DNA + S-adenosyl-L-homocysteine + H(+)</text>
        <dbReference type="Rhea" id="RHEA:15197"/>
        <dbReference type="Rhea" id="RHEA-COMP:12418"/>
        <dbReference type="Rhea" id="RHEA-COMP:12419"/>
        <dbReference type="ChEBI" id="CHEBI:15378"/>
        <dbReference type="ChEBI" id="CHEBI:57856"/>
        <dbReference type="ChEBI" id="CHEBI:59789"/>
        <dbReference type="ChEBI" id="CHEBI:90615"/>
        <dbReference type="ChEBI" id="CHEBI:90616"/>
        <dbReference type="EC" id="2.1.1.72"/>
    </reaction>
</comment>
<organism evidence="9 10">
    <name type="scientific">Thermanaeromonas toyohensis ToBE</name>
    <dbReference type="NCBI Taxonomy" id="698762"/>
    <lineage>
        <taxon>Bacteria</taxon>
        <taxon>Bacillati</taxon>
        <taxon>Bacillota</taxon>
        <taxon>Clostridia</taxon>
        <taxon>Neomoorellales</taxon>
        <taxon>Neomoorellaceae</taxon>
        <taxon>Thermanaeromonas</taxon>
    </lineage>
</organism>
<dbReference type="AlphaFoldDB" id="A0A1W1VUZ9"/>
<feature type="domain" description="Type II methyltransferase M.TaqI-like" evidence="8">
    <location>
        <begin position="491"/>
        <end position="714"/>
    </location>
</feature>
<dbReference type="OrthoDB" id="9814572at2"/>
<feature type="domain" description="DNA methylase adenine-specific" evidence="7">
    <location>
        <begin position="338"/>
        <end position="445"/>
    </location>
</feature>
<evidence type="ECO:0000256" key="4">
    <source>
        <dbReference type="ARBA" id="ARBA00022691"/>
    </source>
</evidence>
<keyword evidence="10" id="KW-1185">Reference proteome</keyword>
<dbReference type="SUPFAM" id="SSF53335">
    <property type="entry name" value="S-adenosyl-L-methionine-dependent methyltransferases"/>
    <property type="match status" value="1"/>
</dbReference>
<dbReference type="Pfam" id="PF07669">
    <property type="entry name" value="Eco57I"/>
    <property type="match status" value="1"/>
</dbReference>
<dbReference type="RefSeq" id="WP_084665212.1">
    <property type="nucleotide sequence ID" value="NZ_LT838272.1"/>
</dbReference>
<keyword evidence="2 9" id="KW-0489">Methyltransferase</keyword>
<sequence>MFNRIDDLLADIELLGSVKTLSPDEFSELKERLRTPDAEKYVDIILAGGKPETALSEYVFRPLLEGKEYLSLNLSPQIKAGKGWVDYLIQHYTGNPVAVELKPLHVTRAGKIVLSQLEAEFLRLLQDDKNQVKQYLRDYDYVLFTNLKEVYYFNREAIFEFKPFLKEPFVNLVKDLTKNPDLWDVVRRKEDITPKHDLDQRFFADLKKWYAEMEEVEFTSSKEEQIVRILSKFIFVKTLEDYGLIPFNFLKDTFADKEKKWKAKGYAKVLSEFLQEVDKWCYEYYDTELFREDTFRYLVQTEKNLARFRAAIERVLGLSEWSATFGIGLLYYNYRSIDEDIFGKAYETFLAEQKKQQGIYYTPADVTEHMSRMIVAELFVPIKNDLLNALEAKDYEQAKNLALRLSKIRIIDPACGSGSFLIKVLRHIWNVYQEINQKTLWAVDYTTSQTIFEPDHIRLPREKTIEVREILGLGKESHDGRRLIALLILRHLHGIDLDGKALDVAKVNIWKEALKLAPEHFRYSALPRNVSHVLPDLESNFINADTLIDLPTEKCYELLAKYRDSIRKMQELRNSYLSNPWNPSIIEQYKKIKNTLLAELSAAFRTEYGQAPSIPLFAPLNFHYCYFNDAADPEEDPGFDGIIGNPPYDVFEESPFHKLSDAAGTRNLFAHFIVKGIQLNKKRGALSFIVPLSFSCGSTFEKVRRAIYQNYGNLKAAHYSIRPSKIFPEAEQRTTIFFARNKGEGPCVVESSRLYRFNHCDREKVIFTPVMGCAGVLSEGFIPRVADDTGASVYKKFNAITKTVADYLTEDNKGYPVFYHSVGRYWLKAYDFIPYFTRNGIPGISTNLRQLVATSPKAAKAIVAVLNSNLFYFWWIIQSDEFHVLNNEVLSMPLPESVLSDEQLIKATEELMKEYQRSALRKKLQVKGVTIEMDEIHPRKSLPFILRIDAFLAPHYGLSEAELNFLQNYDMEFRQNEEDPEDREPA</sequence>
<dbReference type="PANTHER" id="PTHR33841:SF1">
    <property type="entry name" value="DNA METHYLTRANSFERASE A"/>
    <property type="match status" value="1"/>
</dbReference>
<protein>
    <recommendedName>
        <fullName evidence="1">site-specific DNA-methyltransferase (adenine-specific)</fullName>
        <ecNumber evidence="1">2.1.1.72</ecNumber>
    </recommendedName>
</protein>
<name>A0A1W1VUZ9_9FIRM</name>
<dbReference type="GO" id="GO:0008170">
    <property type="term" value="F:N-methyltransferase activity"/>
    <property type="evidence" value="ECO:0007669"/>
    <property type="project" value="InterPro"/>
</dbReference>
<dbReference type="InterPro" id="IPR002052">
    <property type="entry name" value="DNA_methylase_N6_adenine_CS"/>
</dbReference>
<evidence type="ECO:0000313" key="10">
    <source>
        <dbReference type="Proteomes" id="UP000192569"/>
    </source>
</evidence>
<reference evidence="9 10" key="1">
    <citation type="submission" date="2017-04" db="EMBL/GenBank/DDBJ databases">
        <authorList>
            <person name="Afonso C.L."/>
            <person name="Miller P.J."/>
            <person name="Scott M.A."/>
            <person name="Spackman E."/>
            <person name="Goraichik I."/>
            <person name="Dimitrov K.M."/>
            <person name="Suarez D.L."/>
            <person name="Swayne D.E."/>
        </authorList>
    </citation>
    <scope>NUCLEOTIDE SEQUENCE [LARGE SCALE GENOMIC DNA]</scope>
    <source>
        <strain evidence="9 10">ToBE</strain>
    </source>
</reference>
<dbReference type="InterPro" id="IPR029063">
    <property type="entry name" value="SAM-dependent_MTases_sf"/>
</dbReference>
<evidence type="ECO:0000256" key="6">
    <source>
        <dbReference type="ARBA" id="ARBA00047942"/>
    </source>
</evidence>
<dbReference type="REBASE" id="196851">
    <property type="entry name" value="TtoToBEORF1601P"/>
</dbReference>
<evidence type="ECO:0000256" key="3">
    <source>
        <dbReference type="ARBA" id="ARBA00022679"/>
    </source>
</evidence>
<dbReference type="GO" id="GO:0003677">
    <property type="term" value="F:DNA binding"/>
    <property type="evidence" value="ECO:0007669"/>
    <property type="project" value="InterPro"/>
</dbReference>
<dbReference type="PRINTS" id="PR00507">
    <property type="entry name" value="N12N6MTFRASE"/>
</dbReference>
<keyword evidence="4" id="KW-0949">S-adenosyl-L-methionine</keyword>
<dbReference type="GO" id="GO:0032259">
    <property type="term" value="P:methylation"/>
    <property type="evidence" value="ECO:0007669"/>
    <property type="project" value="UniProtKB-KW"/>
</dbReference>
<accession>A0A1W1VUZ9</accession>
<dbReference type="GO" id="GO:0009007">
    <property type="term" value="F:site-specific DNA-methyltransferase (adenine-specific) activity"/>
    <property type="evidence" value="ECO:0007669"/>
    <property type="project" value="UniProtKB-EC"/>
</dbReference>
<evidence type="ECO:0000259" key="7">
    <source>
        <dbReference type="Pfam" id="PF02384"/>
    </source>
</evidence>
<dbReference type="InterPro" id="IPR050953">
    <property type="entry name" value="N4_N6_ade-DNA_methylase"/>
</dbReference>
<dbReference type="PROSITE" id="PS00092">
    <property type="entry name" value="N6_MTASE"/>
    <property type="match status" value="1"/>
</dbReference>
<evidence type="ECO:0000256" key="5">
    <source>
        <dbReference type="ARBA" id="ARBA00022747"/>
    </source>
</evidence>
<evidence type="ECO:0000259" key="8">
    <source>
        <dbReference type="Pfam" id="PF07669"/>
    </source>
</evidence>